<evidence type="ECO:0000256" key="3">
    <source>
        <dbReference type="ARBA" id="ARBA00024226"/>
    </source>
</evidence>
<dbReference type="EC" id="1.2.1.3" evidence="3"/>
<evidence type="ECO:0000256" key="5">
    <source>
        <dbReference type="PROSITE-ProRule" id="PRU10007"/>
    </source>
</evidence>
<gene>
    <name evidence="8" type="ORF">B0T10DRAFT_416996</name>
</gene>
<dbReference type="Gene3D" id="3.40.309.10">
    <property type="entry name" value="Aldehyde Dehydrogenase, Chain A, domain 2"/>
    <property type="match status" value="1"/>
</dbReference>
<evidence type="ECO:0000256" key="4">
    <source>
        <dbReference type="ARBA" id="ARBA00049194"/>
    </source>
</evidence>
<dbReference type="SUPFAM" id="SSF53720">
    <property type="entry name" value="ALDH-like"/>
    <property type="match status" value="1"/>
</dbReference>
<dbReference type="InterPro" id="IPR015590">
    <property type="entry name" value="Aldehyde_DH_dom"/>
</dbReference>
<dbReference type="InterPro" id="IPR029510">
    <property type="entry name" value="Ald_DH_CS_GLU"/>
</dbReference>
<keyword evidence="2 6" id="KW-0560">Oxidoreductase</keyword>
<proteinExistence type="inferred from homology"/>
<dbReference type="PROSITE" id="PS00687">
    <property type="entry name" value="ALDEHYDE_DEHYDR_GLU"/>
    <property type="match status" value="1"/>
</dbReference>
<reference evidence="8 9" key="1">
    <citation type="journal article" date="2021" name="Nat. Commun.">
        <title>Genetic determinants of endophytism in the Arabidopsis root mycobiome.</title>
        <authorList>
            <person name="Mesny F."/>
            <person name="Miyauchi S."/>
            <person name="Thiergart T."/>
            <person name="Pickel B."/>
            <person name="Atanasova L."/>
            <person name="Karlsson M."/>
            <person name="Huettel B."/>
            <person name="Barry K.W."/>
            <person name="Haridas S."/>
            <person name="Chen C."/>
            <person name="Bauer D."/>
            <person name="Andreopoulos W."/>
            <person name="Pangilinan J."/>
            <person name="LaButti K."/>
            <person name="Riley R."/>
            <person name="Lipzen A."/>
            <person name="Clum A."/>
            <person name="Drula E."/>
            <person name="Henrissat B."/>
            <person name="Kohler A."/>
            <person name="Grigoriev I.V."/>
            <person name="Martin F.M."/>
            <person name="Hacquard S."/>
        </authorList>
    </citation>
    <scope>NUCLEOTIDE SEQUENCE [LARGE SCALE GENOMIC DNA]</scope>
    <source>
        <strain evidence="8 9">MPI-CAGE-CH-0241</strain>
    </source>
</reference>
<dbReference type="FunFam" id="3.40.605.10:FF:000007">
    <property type="entry name" value="NAD/NADP-dependent betaine aldehyde dehydrogenase"/>
    <property type="match status" value="1"/>
</dbReference>
<organism evidence="8 9">
    <name type="scientific">Thelonectria olida</name>
    <dbReference type="NCBI Taxonomy" id="1576542"/>
    <lineage>
        <taxon>Eukaryota</taxon>
        <taxon>Fungi</taxon>
        <taxon>Dikarya</taxon>
        <taxon>Ascomycota</taxon>
        <taxon>Pezizomycotina</taxon>
        <taxon>Sordariomycetes</taxon>
        <taxon>Hypocreomycetidae</taxon>
        <taxon>Hypocreales</taxon>
        <taxon>Nectriaceae</taxon>
        <taxon>Thelonectria</taxon>
    </lineage>
</organism>
<comment type="catalytic activity">
    <reaction evidence="4">
        <text>an aldehyde + NAD(+) + H2O = a carboxylate + NADH + 2 H(+)</text>
        <dbReference type="Rhea" id="RHEA:16185"/>
        <dbReference type="ChEBI" id="CHEBI:15377"/>
        <dbReference type="ChEBI" id="CHEBI:15378"/>
        <dbReference type="ChEBI" id="CHEBI:17478"/>
        <dbReference type="ChEBI" id="CHEBI:29067"/>
        <dbReference type="ChEBI" id="CHEBI:57540"/>
        <dbReference type="ChEBI" id="CHEBI:57945"/>
        <dbReference type="EC" id="1.2.1.3"/>
    </reaction>
</comment>
<dbReference type="InterPro" id="IPR044086">
    <property type="entry name" value="LUC3-like"/>
</dbReference>
<dbReference type="Proteomes" id="UP000777438">
    <property type="component" value="Unassembled WGS sequence"/>
</dbReference>
<dbReference type="InterPro" id="IPR016161">
    <property type="entry name" value="Ald_DH/histidinol_DH"/>
</dbReference>
<dbReference type="FunFam" id="3.40.309.10:FF:000009">
    <property type="entry name" value="Aldehyde dehydrogenase A"/>
    <property type="match status" value="1"/>
</dbReference>
<dbReference type="PROSITE" id="PS00070">
    <property type="entry name" value="ALDEHYDE_DEHYDR_CYS"/>
    <property type="match status" value="1"/>
</dbReference>
<dbReference type="InterPro" id="IPR016163">
    <property type="entry name" value="Ald_DH_C"/>
</dbReference>
<dbReference type="GO" id="GO:0004029">
    <property type="term" value="F:aldehyde dehydrogenase (NAD+) activity"/>
    <property type="evidence" value="ECO:0007669"/>
    <property type="project" value="UniProtKB-EC"/>
</dbReference>
<dbReference type="PANTHER" id="PTHR11699">
    <property type="entry name" value="ALDEHYDE DEHYDROGENASE-RELATED"/>
    <property type="match status" value="1"/>
</dbReference>
<dbReference type="AlphaFoldDB" id="A0A9P8VQE3"/>
<evidence type="ECO:0000259" key="7">
    <source>
        <dbReference type="Pfam" id="PF00171"/>
    </source>
</evidence>
<feature type="domain" description="Aldehyde dehydrogenase" evidence="7">
    <location>
        <begin position="31"/>
        <end position="481"/>
    </location>
</feature>
<comment type="similarity">
    <text evidence="1 6">Belongs to the aldehyde dehydrogenase family.</text>
</comment>
<dbReference type="InterPro" id="IPR016162">
    <property type="entry name" value="Ald_DH_N"/>
</dbReference>
<sequence>MTTLGRNNACLPLDFENFSNAVNGKLVTTKETRHGINPSTLSPLPEVPLSTKEDVDYAVQCAKLAFKGWSQTPILKRREAVINYANALSEQKQEFATLLVREQGKPMAVALDEIERGVRWLTVQAQLPLDDKLIEETDDRLVLTRYMPLGVAAAIVPWNYPVMLACGKIAPALVTGNVLIMKPSPFTPYCGLKLAELAQRFFPPGVFQALSGGDDLGPLLTEHPAIDKISFTGSTATGKRVMESCSRTLKRVTLELGGNDPAIVCADVDIRETVAKIAQLALMNSGQVCIAIKRVYVHSSIYDDFLKELVEFTKTLTVGDGLGDAHLGPVQNSLQYQRVKHLLEDIRAENLDVVTGPASLDLDAANRKGYFINPVIVSNPPDTSRVVTDEPFAPVFPILKWDTEEDVVRRANGTDMGLGASVWSRDLKKAAQIARLLEAGSVWVNNHAGVEPNAAFAGHKCSGIGAEWGVEGLRAFCNPQTLFLQK</sequence>
<evidence type="ECO:0000256" key="2">
    <source>
        <dbReference type="ARBA" id="ARBA00023002"/>
    </source>
</evidence>
<comment type="caution">
    <text evidence="8">The sequence shown here is derived from an EMBL/GenBank/DDBJ whole genome shotgun (WGS) entry which is preliminary data.</text>
</comment>
<evidence type="ECO:0000313" key="9">
    <source>
        <dbReference type="Proteomes" id="UP000777438"/>
    </source>
</evidence>
<feature type="active site" evidence="5">
    <location>
        <position position="255"/>
    </location>
</feature>
<evidence type="ECO:0000256" key="6">
    <source>
        <dbReference type="RuleBase" id="RU003345"/>
    </source>
</evidence>
<dbReference type="InterPro" id="IPR016160">
    <property type="entry name" value="Ald_DH_CS_CYS"/>
</dbReference>
<evidence type="ECO:0000256" key="1">
    <source>
        <dbReference type="ARBA" id="ARBA00009986"/>
    </source>
</evidence>
<name>A0A9P8VQE3_9HYPO</name>
<dbReference type="Gene3D" id="3.40.605.10">
    <property type="entry name" value="Aldehyde Dehydrogenase, Chain A, domain 1"/>
    <property type="match status" value="1"/>
</dbReference>
<dbReference type="CDD" id="cd07106">
    <property type="entry name" value="ALDH_AldA-AAD23400"/>
    <property type="match status" value="1"/>
</dbReference>
<dbReference type="Pfam" id="PF00171">
    <property type="entry name" value="Aldedh"/>
    <property type="match status" value="1"/>
</dbReference>
<dbReference type="EMBL" id="JAGPYM010000050">
    <property type="protein sequence ID" value="KAH6871763.1"/>
    <property type="molecule type" value="Genomic_DNA"/>
</dbReference>
<keyword evidence="9" id="KW-1185">Reference proteome</keyword>
<accession>A0A9P8VQE3</accession>
<evidence type="ECO:0000313" key="8">
    <source>
        <dbReference type="EMBL" id="KAH6871763.1"/>
    </source>
</evidence>
<protein>
    <recommendedName>
        <fullName evidence="3">aldehyde dehydrogenase (NAD(+))</fullName>
        <ecNumber evidence="3">1.2.1.3</ecNumber>
    </recommendedName>
</protein>
<dbReference type="OrthoDB" id="310895at2759"/>